<sequence length="277" mass="31073">MYHYDKMHGGDPCTVLTHMREDNALLEDYNKITQTSMQSGECSIVFATSSLSIGVDVDNVQDVVVFGDPVDTNEMLQMIGRIRPDLKSENIEASRRGIVYFSPNASKRAAQALAVKNHSSDRKFAGLEDAAEMDITLAEIWVADCKVLDIDCQYAKPKDEDPCLCPTCLQYPQTQRPTPCTCSGPKCTPDYIVWTQTNPKSPSIVIPSALEKPKKHHSITAAMHVHGITQLKLLRLELFRSTSTNLAPEFFFTDEEIKLVLDYFVNNRGKLFHSELQ</sequence>
<dbReference type="Gene3D" id="3.40.50.300">
    <property type="entry name" value="P-loop containing nucleotide triphosphate hydrolases"/>
    <property type="match status" value="1"/>
</dbReference>
<keyword evidence="3" id="KW-1185">Reference proteome</keyword>
<protein>
    <recommendedName>
        <fullName evidence="1">Helicase C-terminal domain-containing protein</fullName>
    </recommendedName>
</protein>
<dbReference type="Pfam" id="PF00271">
    <property type="entry name" value="Helicase_C"/>
    <property type="match status" value="1"/>
</dbReference>
<dbReference type="InterPro" id="IPR027417">
    <property type="entry name" value="P-loop_NTPase"/>
</dbReference>
<dbReference type="Proteomes" id="UP000772434">
    <property type="component" value="Unassembled WGS sequence"/>
</dbReference>
<gene>
    <name evidence="2" type="ORF">BDP27DRAFT_1520094</name>
</gene>
<evidence type="ECO:0000313" key="2">
    <source>
        <dbReference type="EMBL" id="KAF9069379.1"/>
    </source>
</evidence>
<proteinExistence type="predicted"/>
<accession>A0A9P5U818</accession>
<dbReference type="InterPro" id="IPR001650">
    <property type="entry name" value="Helicase_C-like"/>
</dbReference>
<comment type="caution">
    <text evidence="2">The sequence shown here is derived from an EMBL/GenBank/DDBJ whole genome shotgun (WGS) entry which is preliminary data.</text>
</comment>
<evidence type="ECO:0000259" key="1">
    <source>
        <dbReference type="Pfam" id="PF00271"/>
    </source>
</evidence>
<evidence type="ECO:0000313" key="3">
    <source>
        <dbReference type="Proteomes" id="UP000772434"/>
    </source>
</evidence>
<dbReference type="EMBL" id="JADNRY010000051">
    <property type="protein sequence ID" value="KAF9069379.1"/>
    <property type="molecule type" value="Genomic_DNA"/>
</dbReference>
<organism evidence="2 3">
    <name type="scientific">Rhodocollybia butyracea</name>
    <dbReference type="NCBI Taxonomy" id="206335"/>
    <lineage>
        <taxon>Eukaryota</taxon>
        <taxon>Fungi</taxon>
        <taxon>Dikarya</taxon>
        <taxon>Basidiomycota</taxon>
        <taxon>Agaricomycotina</taxon>
        <taxon>Agaricomycetes</taxon>
        <taxon>Agaricomycetidae</taxon>
        <taxon>Agaricales</taxon>
        <taxon>Marasmiineae</taxon>
        <taxon>Omphalotaceae</taxon>
        <taxon>Rhodocollybia</taxon>
    </lineage>
</organism>
<feature type="domain" description="Helicase C-terminal" evidence="1">
    <location>
        <begin position="35"/>
        <end position="82"/>
    </location>
</feature>
<dbReference type="AlphaFoldDB" id="A0A9P5U818"/>
<dbReference type="OrthoDB" id="3269685at2759"/>
<name>A0A9P5U818_9AGAR</name>
<reference evidence="2" key="1">
    <citation type="submission" date="2020-11" db="EMBL/GenBank/DDBJ databases">
        <authorList>
            <consortium name="DOE Joint Genome Institute"/>
            <person name="Ahrendt S."/>
            <person name="Riley R."/>
            <person name="Andreopoulos W."/>
            <person name="Labutti K."/>
            <person name="Pangilinan J."/>
            <person name="Ruiz-Duenas F.J."/>
            <person name="Barrasa J.M."/>
            <person name="Sanchez-Garcia M."/>
            <person name="Camarero S."/>
            <person name="Miyauchi S."/>
            <person name="Serrano A."/>
            <person name="Linde D."/>
            <person name="Babiker R."/>
            <person name="Drula E."/>
            <person name="Ayuso-Fernandez I."/>
            <person name="Pacheco R."/>
            <person name="Padilla G."/>
            <person name="Ferreira P."/>
            <person name="Barriuso J."/>
            <person name="Kellner H."/>
            <person name="Castanera R."/>
            <person name="Alfaro M."/>
            <person name="Ramirez L."/>
            <person name="Pisabarro A.G."/>
            <person name="Kuo A."/>
            <person name="Tritt A."/>
            <person name="Lipzen A."/>
            <person name="He G."/>
            <person name="Yan M."/>
            <person name="Ng V."/>
            <person name="Cullen D."/>
            <person name="Martin F."/>
            <person name="Rosso M.-N."/>
            <person name="Henrissat B."/>
            <person name="Hibbett D."/>
            <person name="Martinez A.T."/>
            <person name="Grigoriev I.V."/>
        </authorList>
    </citation>
    <scope>NUCLEOTIDE SEQUENCE</scope>
    <source>
        <strain evidence="2">AH 40177</strain>
    </source>
</reference>
<dbReference type="SUPFAM" id="SSF52540">
    <property type="entry name" value="P-loop containing nucleoside triphosphate hydrolases"/>
    <property type="match status" value="1"/>
</dbReference>